<protein>
    <recommendedName>
        <fullName evidence="1">MADF domain-containing protein</fullName>
    </recommendedName>
</protein>
<gene>
    <name evidence="2" type="ORF">TDIB3V08_LOCUS7012</name>
</gene>
<accession>A0A7R8VLM1</accession>
<reference evidence="2" key="1">
    <citation type="submission" date="2020-11" db="EMBL/GenBank/DDBJ databases">
        <authorList>
            <person name="Tran Van P."/>
        </authorList>
    </citation>
    <scope>NUCLEOTIDE SEQUENCE</scope>
</reference>
<proteinExistence type="predicted"/>
<dbReference type="EMBL" id="OA567793">
    <property type="protein sequence ID" value="CAD7200801.1"/>
    <property type="molecule type" value="Genomic_DNA"/>
</dbReference>
<name>A0A7R8VLM1_TIMDO</name>
<dbReference type="InterPro" id="IPR006578">
    <property type="entry name" value="MADF-dom"/>
</dbReference>
<organism evidence="2">
    <name type="scientific">Timema douglasi</name>
    <name type="common">Walking stick</name>
    <dbReference type="NCBI Taxonomy" id="61478"/>
    <lineage>
        <taxon>Eukaryota</taxon>
        <taxon>Metazoa</taxon>
        <taxon>Ecdysozoa</taxon>
        <taxon>Arthropoda</taxon>
        <taxon>Hexapoda</taxon>
        <taxon>Insecta</taxon>
        <taxon>Pterygota</taxon>
        <taxon>Neoptera</taxon>
        <taxon>Polyneoptera</taxon>
        <taxon>Phasmatodea</taxon>
        <taxon>Timematodea</taxon>
        <taxon>Timematoidea</taxon>
        <taxon>Timematidae</taxon>
        <taxon>Timema</taxon>
    </lineage>
</organism>
<dbReference type="Pfam" id="PF10545">
    <property type="entry name" value="MADF_DNA_bdg"/>
    <property type="match status" value="1"/>
</dbReference>
<evidence type="ECO:0000259" key="1">
    <source>
        <dbReference type="Pfam" id="PF10545"/>
    </source>
</evidence>
<dbReference type="AlphaFoldDB" id="A0A7R8VLM1"/>
<feature type="domain" description="MADF" evidence="1">
    <location>
        <begin position="128"/>
        <end position="160"/>
    </location>
</feature>
<sequence>MNVDCCSHVQVRCEDLDHIYKNQVCTGGNRKLLLSNIDVLKGVETGPYTFLVSVPYYRIYTLQELVPDLILLPTDPEKLLHLICCGCKKGCNHNCACKKSGPACSAMCHCLGEVCSNSSSPYFTVDMHSRAFLYDAKSGDYRDQEMGTNAWEEIAKELKIKLAPTRVYDVVPKPPVIRIGDTRKLVVEGLRKISEEVFDGGDLQFPMQSHIANIPESIHSDPQKSVVKSLHPPYIVSARWPNAEQA</sequence>
<evidence type="ECO:0000313" key="2">
    <source>
        <dbReference type="EMBL" id="CAD7200801.1"/>
    </source>
</evidence>